<organism evidence="1 2">
    <name type="scientific">Chryseotalea sanaruensis</name>
    <dbReference type="NCBI Taxonomy" id="2482724"/>
    <lineage>
        <taxon>Bacteria</taxon>
        <taxon>Pseudomonadati</taxon>
        <taxon>Bacteroidota</taxon>
        <taxon>Cytophagia</taxon>
        <taxon>Cytophagales</taxon>
        <taxon>Chryseotaleaceae</taxon>
        <taxon>Chryseotalea</taxon>
    </lineage>
</organism>
<sequence length="334" mass="38129">MGARVQESKLLDIRTATELILGGRVLVISGDENLLERLPKGNWIGGTIPYFYLKNECGRMDKSKVFVTDFTESINDFKILTLDEETLSSICLTGFDNGFNFLILPALQSIHYNFALNVRHYEDLYKNPLIGLVAGTSLEENKNLSKTFNGYLKESSTTQAVVLQCSLLPSKVARIEIVNVFEQSDDFYIEVFEDTFKVKDCLINGDWINLYQFIKDKEVDISYPLICDYSGASVNVSFQLLVNETKEVVFYAPLFKNKRYYFSKKLDSYQQSFQAKIAEVLERETLIIYNCNSILNYLFGELHKNDIGFSGATTFGEIAYCLLNQTFTYLAIDE</sequence>
<evidence type="ECO:0000313" key="2">
    <source>
        <dbReference type="Proteomes" id="UP000288227"/>
    </source>
</evidence>
<comment type="caution">
    <text evidence="1">The sequence shown here is derived from an EMBL/GenBank/DDBJ whole genome shotgun (WGS) entry which is preliminary data.</text>
</comment>
<dbReference type="AlphaFoldDB" id="A0A401UEX2"/>
<accession>A0A401UEX2</accession>
<dbReference type="EMBL" id="BHXQ01000008">
    <property type="protein sequence ID" value="GCC53443.1"/>
    <property type="molecule type" value="Genomic_DNA"/>
</dbReference>
<dbReference type="InterPro" id="IPR054249">
    <property type="entry name" value="DUF6976"/>
</dbReference>
<gene>
    <name evidence="1" type="ORF">SanaruYs_36870</name>
</gene>
<name>A0A401UEX2_9BACT</name>
<dbReference type="Pfam" id="PF22396">
    <property type="entry name" value="DUF6976"/>
    <property type="match status" value="1"/>
</dbReference>
<proteinExistence type="predicted"/>
<dbReference type="Proteomes" id="UP000288227">
    <property type="component" value="Unassembled WGS sequence"/>
</dbReference>
<keyword evidence="2" id="KW-1185">Reference proteome</keyword>
<reference evidence="1 2" key="1">
    <citation type="submission" date="2018-11" db="EMBL/GenBank/DDBJ databases">
        <title>Chryseotalea sanarue gen. nov., sp., nov., a member of the family Cytophagaceae, isolated from a brackish lake in Hamamatsu Japan.</title>
        <authorList>
            <person name="Maejima Y."/>
            <person name="Iino T."/>
            <person name="Muraguchi Y."/>
            <person name="Fukuda K."/>
            <person name="Ohkuma M."/>
            <person name="Moriuchi R."/>
            <person name="Dohra H."/>
            <person name="Kimbara K."/>
            <person name="Shintani M."/>
        </authorList>
    </citation>
    <scope>NUCLEOTIDE SEQUENCE [LARGE SCALE GENOMIC DNA]</scope>
    <source>
        <strain evidence="1 2">Ys</strain>
    </source>
</reference>
<dbReference type="OrthoDB" id="5622143at2"/>
<evidence type="ECO:0000313" key="1">
    <source>
        <dbReference type="EMBL" id="GCC53443.1"/>
    </source>
</evidence>
<protein>
    <submittedName>
        <fullName evidence="1">Uncharacterized protein</fullName>
    </submittedName>
</protein>
<dbReference type="RefSeq" id="WP_127124097.1">
    <property type="nucleotide sequence ID" value="NZ_BHXQ01000008.1"/>
</dbReference>